<dbReference type="AlphaFoldDB" id="A0A4Y7T7M8"/>
<dbReference type="Proteomes" id="UP000298030">
    <property type="component" value="Unassembled WGS sequence"/>
</dbReference>
<accession>A0A4Y7T7M8</accession>
<proteinExistence type="predicted"/>
<gene>
    <name evidence="1" type="ORF">FA13DRAFT_1710810</name>
</gene>
<organism evidence="1 2">
    <name type="scientific">Coprinellus micaceus</name>
    <name type="common">Glistening ink-cap mushroom</name>
    <name type="synonym">Coprinus micaceus</name>
    <dbReference type="NCBI Taxonomy" id="71717"/>
    <lineage>
        <taxon>Eukaryota</taxon>
        <taxon>Fungi</taxon>
        <taxon>Dikarya</taxon>
        <taxon>Basidiomycota</taxon>
        <taxon>Agaricomycotina</taxon>
        <taxon>Agaricomycetes</taxon>
        <taxon>Agaricomycetidae</taxon>
        <taxon>Agaricales</taxon>
        <taxon>Agaricineae</taxon>
        <taxon>Psathyrellaceae</taxon>
        <taxon>Coprinellus</taxon>
    </lineage>
</organism>
<comment type="caution">
    <text evidence="1">The sequence shown here is derived from an EMBL/GenBank/DDBJ whole genome shotgun (WGS) entry which is preliminary data.</text>
</comment>
<sequence>MSKKSQRVAICSAGGVRDTQSMCLFPMSPDAVSDYPSQLFYDLRKLSAINPAEGLRDFVKDHWMIRFVRPAPLDYAVGTPGSKFATELRGNTSLRKGRAKLWQGIQRRWSWTNGMPTGPNGWTVEARVPSFPTLTTGPTMTSSELEQTSRSMVVAVLRQVTSLYTHLAACLAQPTSLLERLFRGLPCNAATDVKFGSLSRALVGVVVV</sequence>
<name>A0A4Y7T7M8_COPMI</name>
<keyword evidence="2" id="KW-1185">Reference proteome</keyword>
<protein>
    <submittedName>
        <fullName evidence="1">Uncharacterized protein</fullName>
    </submittedName>
</protein>
<reference evidence="1 2" key="1">
    <citation type="journal article" date="2019" name="Nat. Ecol. Evol.">
        <title>Megaphylogeny resolves global patterns of mushroom evolution.</title>
        <authorList>
            <person name="Varga T."/>
            <person name="Krizsan K."/>
            <person name="Foldi C."/>
            <person name="Dima B."/>
            <person name="Sanchez-Garcia M."/>
            <person name="Sanchez-Ramirez S."/>
            <person name="Szollosi G.J."/>
            <person name="Szarkandi J.G."/>
            <person name="Papp V."/>
            <person name="Albert L."/>
            <person name="Andreopoulos W."/>
            <person name="Angelini C."/>
            <person name="Antonin V."/>
            <person name="Barry K.W."/>
            <person name="Bougher N.L."/>
            <person name="Buchanan P."/>
            <person name="Buyck B."/>
            <person name="Bense V."/>
            <person name="Catcheside P."/>
            <person name="Chovatia M."/>
            <person name="Cooper J."/>
            <person name="Damon W."/>
            <person name="Desjardin D."/>
            <person name="Finy P."/>
            <person name="Geml J."/>
            <person name="Haridas S."/>
            <person name="Hughes K."/>
            <person name="Justo A."/>
            <person name="Karasinski D."/>
            <person name="Kautmanova I."/>
            <person name="Kiss B."/>
            <person name="Kocsube S."/>
            <person name="Kotiranta H."/>
            <person name="LaButti K.M."/>
            <person name="Lechner B.E."/>
            <person name="Liimatainen K."/>
            <person name="Lipzen A."/>
            <person name="Lukacs Z."/>
            <person name="Mihaltcheva S."/>
            <person name="Morgado L.N."/>
            <person name="Niskanen T."/>
            <person name="Noordeloos M.E."/>
            <person name="Ohm R.A."/>
            <person name="Ortiz-Santana B."/>
            <person name="Ovrebo C."/>
            <person name="Racz N."/>
            <person name="Riley R."/>
            <person name="Savchenko A."/>
            <person name="Shiryaev A."/>
            <person name="Soop K."/>
            <person name="Spirin V."/>
            <person name="Szebenyi C."/>
            <person name="Tomsovsky M."/>
            <person name="Tulloss R.E."/>
            <person name="Uehling J."/>
            <person name="Grigoriev I.V."/>
            <person name="Vagvolgyi C."/>
            <person name="Papp T."/>
            <person name="Martin F.M."/>
            <person name="Miettinen O."/>
            <person name="Hibbett D.S."/>
            <person name="Nagy L.G."/>
        </authorList>
    </citation>
    <scope>NUCLEOTIDE SEQUENCE [LARGE SCALE GENOMIC DNA]</scope>
    <source>
        <strain evidence="1 2">FP101781</strain>
    </source>
</reference>
<dbReference type="EMBL" id="QPFP01000025">
    <property type="protein sequence ID" value="TEB29958.1"/>
    <property type="molecule type" value="Genomic_DNA"/>
</dbReference>
<evidence type="ECO:0000313" key="2">
    <source>
        <dbReference type="Proteomes" id="UP000298030"/>
    </source>
</evidence>
<evidence type="ECO:0000313" key="1">
    <source>
        <dbReference type="EMBL" id="TEB29958.1"/>
    </source>
</evidence>